<dbReference type="GO" id="GO:0005634">
    <property type="term" value="C:nucleus"/>
    <property type="evidence" value="ECO:0007669"/>
    <property type="project" value="UniProtKB-SubCell"/>
</dbReference>
<dbReference type="AlphaFoldDB" id="A0AAU9WQD4"/>
<dbReference type="GO" id="GO:0001708">
    <property type="term" value="P:cell fate specification"/>
    <property type="evidence" value="ECO:0007669"/>
    <property type="project" value="TreeGrafter"/>
</dbReference>
<protein>
    <recommendedName>
        <fullName evidence="8">T-box domain-containing protein</fullName>
    </recommendedName>
</protein>
<dbReference type="Proteomes" id="UP001159428">
    <property type="component" value="Unassembled WGS sequence"/>
</dbReference>
<accession>A0AAU9WQD4</accession>
<dbReference type="InterPro" id="IPR036960">
    <property type="entry name" value="T-box_sf"/>
</dbReference>
<dbReference type="GO" id="GO:0000981">
    <property type="term" value="F:DNA-binding transcription factor activity, RNA polymerase II-specific"/>
    <property type="evidence" value="ECO:0007669"/>
    <property type="project" value="TreeGrafter"/>
</dbReference>
<dbReference type="InterPro" id="IPR018186">
    <property type="entry name" value="TF_T-box_CS"/>
</dbReference>
<dbReference type="FunFam" id="2.60.40.820:FF:000001">
    <property type="entry name" value="T-box transcription factor TBX18"/>
    <property type="match status" value="1"/>
</dbReference>
<name>A0AAU9WQD4_9CNID</name>
<dbReference type="PRINTS" id="PR00937">
    <property type="entry name" value="TBOX"/>
</dbReference>
<evidence type="ECO:0000259" key="8">
    <source>
        <dbReference type="PROSITE" id="PS50252"/>
    </source>
</evidence>
<comment type="caution">
    <text evidence="9">The sequence shown here is derived from an EMBL/GenBank/DDBJ whole genome shotgun (WGS) entry which is preliminary data.</text>
</comment>
<evidence type="ECO:0000256" key="7">
    <source>
        <dbReference type="SAM" id="MobiDB-lite"/>
    </source>
</evidence>
<evidence type="ECO:0000256" key="2">
    <source>
        <dbReference type="ARBA" id="ARBA00023015"/>
    </source>
</evidence>
<keyword evidence="10" id="KW-1185">Reference proteome</keyword>
<dbReference type="PANTHER" id="PTHR11267:SF207">
    <property type="entry name" value="OVER COMPENSATING MALES, ISOFORM A"/>
    <property type="match status" value="1"/>
</dbReference>
<dbReference type="InterPro" id="IPR046360">
    <property type="entry name" value="T-box_DNA-bd"/>
</dbReference>
<evidence type="ECO:0000313" key="9">
    <source>
        <dbReference type="EMBL" id="CAH3121752.1"/>
    </source>
</evidence>
<dbReference type="PROSITE" id="PS01283">
    <property type="entry name" value="TBOX_1"/>
    <property type="match status" value="1"/>
</dbReference>
<evidence type="ECO:0000256" key="1">
    <source>
        <dbReference type="ARBA" id="ARBA00004123"/>
    </source>
</evidence>
<dbReference type="PANTHER" id="PTHR11267">
    <property type="entry name" value="T-BOX PROTEIN-RELATED"/>
    <property type="match status" value="1"/>
</dbReference>
<dbReference type="CDD" id="cd20191">
    <property type="entry name" value="T-box_TBX15_18_22-like"/>
    <property type="match status" value="1"/>
</dbReference>
<keyword evidence="5 6" id="KW-0539">Nucleus</keyword>
<dbReference type="GO" id="GO:0000785">
    <property type="term" value="C:chromatin"/>
    <property type="evidence" value="ECO:0007669"/>
    <property type="project" value="TreeGrafter"/>
</dbReference>
<reference evidence="9 10" key="1">
    <citation type="submission" date="2022-05" db="EMBL/GenBank/DDBJ databases">
        <authorList>
            <consortium name="Genoscope - CEA"/>
            <person name="William W."/>
        </authorList>
    </citation>
    <scope>NUCLEOTIDE SEQUENCE [LARGE SCALE GENOMIC DNA]</scope>
</reference>
<organism evidence="9 10">
    <name type="scientific">Pocillopora meandrina</name>
    <dbReference type="NCBI Taxonomy" id="46732"/>
    <lineage>
        <taxon>Eukaryota</taxon>
        <taxon>Metazoa</taxon>
        <taxon>Cnidaria</taxon>
        <taxon>Anthozoa</taxon>
        <taxon>Hexacorallia</taxon>
        <taxon>Scleractinia</taxon>
        <taxon>Astrocoeniina</taxon>
        <taxon>Pocilloporidae</taxon>
        <taxon>Pocillopora</taxon>
    </lineage>
</organism>
<evidence type="ECO:0000256" key="6">
    <source>
        <dbReference type="PROSITE-ProRule" id="PRU00201"/>
    </source>
</evidence>
<evidence type="ECO:0000256" key="4">
    <source>
        <dbReference type="ARBA" id="ARBA00023163"/>
    </source>
</evidence>
<keyword evidence="4" id="KW-0804">Transcription</keyword>
<dbReference type="Gene3D" id="2.60.40.820">
    <property type="entry name" value="Transcription factor, T-box"/>
    <property type="match status" value="1"/>
</dbReference>
<dbReference type="PROSITE" id="PS50252">
    <property type="entry name" value="TBOX_3"/>
    <property type="match status" value="1"/>
</dbReference>
<feature type="region of interest" description="Disordered" evidence="7">
    <location>
        <begin position="29"/>
        <end position="53"/>
    </location>
</feature>
<keyword evidence="2" id="KW-0805">Transcription regulation</keyword>
<evidence type="ECO:0000256" key="5">
    <source>
        <dbReference type="ARBA" id="ARBA00023242"/>
    </source>
</evidence>
<evidence type="ECO:0000256" key="3">
    <source>
        <dbReference type="ARBA" id="ARBA00023125"/>
    </source>
</evidence>
<sequence length="469" mass="52364">MHQTVSHANGNLSSRANAFSVESLISSGHTNQQTSITRMAASTGRRSPESGEHGEFLHRNRVVELTHISICSFITLFLTFPFSDPATEALGSMQAMQSRVGSTETLECEDIVIELQMRDLWQRFFELGTEMIITKAGRRMFPAIRVKVSGLDPKSYYMLMMDIVPLDNKRYRYAYHSSKWVVAGNADAPMPGRVYIHPDSPALGEEWMRQVVSFDKVKLTNNELDQQGHIILHSMHKYQPRIHIIKKKDTSDTVAVDVEKPSSLRKTFVFPDTVFTTVTAYQNQQITRLKIDSNPFAKGFRDSGRVRDPMEEIMQAYSYFRPTAGRTLHYSNFRGRDEQLSSDQGSCSPHASVPVPSPYQSVPLSPTMPPQTSTCHSNTAFSAFNACLSSLPHGAMLPTQYHVTPYCSATETYGHMLHTAVSPFSTREPNAVVSQSDTGIPLSPIVTHQASGFQGNTYASPHAFTTHTM</sequence>
<dbReference type="SMART" id="SM00425">
    <property type="entry name" value="TBOX"/>
    <property type="match status" value="1"/>
</dbReference>
<evidence type="ECO:0000313" key="10">
    <source>
        <dbReference type="Proteomes" id="UP001159428"/>
    </source>
</evidence>
<comment type="subcellular location">
    <subcellularLocation>
        <location evidence="1 6">Nucleus</location>
    </subcellularLocation>
</comment>
<dbReference type="GO" id="GO:0045893">
    <property type="term" value="P:positive regulation of DNA-templated transcription"/>
    <property type="evidence" value="ECO:0007669"/>
    <property type="project" value="InterPro"/>
</dbReference>
<dbReference type="SUPFAM" id="SSF49417">
    <property type="entry name" value="p53-like transcription factors"/>
    <property type="match status" value="1"/>
</dbReference>
<comment type="caution">
    <text evidence="6">Lacks conserved residue(s) required for the propagation of feature annotation.</text>
</comment>
<feature type="domain" description="T-box" evidence="8">
    <location>
        <begin position="115"/>
        <end position="302"/>
    </location>
</feature>
<dbReference type="InterPro" id="IPR001699">
    <property type="entry name" value="TF_T-box"/>
</dbReference>
<dbReference type="InterPro" id="IPR008967">
    <property type="entry name" value="p53-like_TF_DNA-bd_sf"/>
</dbReference>
<keyword evidence="3 6" id="KW-0238">DNA-binding</keyword>
<dbReference type="EMBL" id="CALNXJ010000018">
    <property type="protein sequence ID" value="CAH3121752.1"/>
    <property type="molecule type" value="Genomic_DNA"/>
</dbReference>
<dbReference type="Pfam" id="PF00907">
    <property type="entry name" value="T-box"/>
    <property type="match status" value="1"/>
</dbReference>
<dbReference type="GO" id="GO:0000978">
    <property type="term" value="F:RNA polymerase II cis-regulatory region sequence-specific DNA binding"/>
    <property type="evidence" value="ECO:0007669"/>
    <property type="project" value="InterPro"/>
</dbReference>
<dbReference type="PROSITE" id="PS01264">
    <property type="entry name" value="TBOX_2"/>
    <property type="match status" value="1"/>
</dbReference>
<gene>
    <name evidence="9" type="ORF">PMEA_00008799</name>
</gene>
<proteinExistence type="predicted"/>